<name>A0A1W1ZQW5_9FLAO</name>
<dbReference type="PROSITE" id="PS51257">
    <property type="entry name" value="PROKAR_LIPOPROTEIN"/>
    <property type="match status" value="1"/>
</dbReference>
<evidence type="ECO:0008006" key="3">
    <source>
        <dbReference type="Google" id="ProtNLM"/>
    </source>
</evidence>
<dbReference type="OrthoDB" id="1111178at2"/>
<gene>
    <name evidence="1" type="ORF">SAMN05660703_1460</name>
</gene>
<organism evidence="1 2">
    <name type="scientific">Cellulophaga tyrosinoxydans</name>
    <dbReference type="NCBI Taxonomy" id="504486"/>
    <lineage>
        <taxon>Bacteria</taxon>
        <taxon>Pseudomonadati</taxon>
        <taxon>Bacteroidota</taxon>
        <taxon>Flavobacteriia</taxon>
        <taxon>Flavobacteriales</taxon>
        <taxon>Flavobacteriaceae</taxon>
        <taxon>Cellulophaga</taxon>
    </lineage>
</organism>
<evidence type="ECO:0000313" key="2">
    <source>
        <dbReference type="Proteomes" id="UP000192360"/>
    </source>
</evidence>
<dbReference type="AlphaFoldDB" id="A0A1W1ZQW5"/>
<accession>A0A1W1ZQW5</accession>
<evidence type="ECO:0000313" key="1">
    <source>
        <dbReference type="EMBL" id="SMC50488.1"/>
    </source>
</evidence>
<dbReference type="EMBL" id="FWXO01000002">
    <property type="protein sequence ID" value="SMC50488.1"/>
    <property type="molecule type" value="Genomic_DNA"/>
</dbReference>
<dbReference type="Proteomes" id="UP000192360">
    <property type="component" value="Unassembled WGS sequence"/>
</dbReference>
<reference evidence="1 2" key="1">
    <citation type="submission" date="2017-04" db="EMBL/GenBank/DDBJ databases">
        <authorList>
            <person name="Afonso C.L."/>
            <person name="Miller P.J."/>
            <person name="Scott M.A."/>
            <person name="Spackman E."/>
            <person name="Goraichik I."/>
            <person name="Dimitrov K.M."/>
            <person name="Suarez D.L."/>
            <person name="Swayne D.E."/>
        </authorList>
    </citation>
    <scope>NUCLEOTIDE SEQUENCE [LARGE SCALE GENOMIC DNA]</scope>
    <source>
        <strain evidence="1 2">DSM 21164</strain>
    </source>
</reference>
<keyword evidence="2" id="KW-1185">Reference proteome</keyword>
<dbReference type="STRING" id="504486.SAMN05660703_1460"/>
<proteinExistence type="predicted"/>
<sequence>MKTTHLRYIYHLLLLVVIVLWSSCRKDFNYEDSTGNLSFSKDTVYLDSVFTNIRSSTYTLKVYNQSNKDLKIPSITLENGIESNYRLNVDGQAGKEFYNVPLYAKDSLYIFIETTVDITSTAQNEFLYTDAILFDQGMQQQKIPLVTLVKDAIFLYPGKDMNGVRETVILENNEEKITVNGFVLADNQLQFTNEKPYVIYGYATVPENKSLQIDAGARVYFHKNSGIYVPDLSSLKINGSVSEDNDVLENEVIFEADRLEPEFSVTAGQWGGIWMANESIDNNINHLTLKNATIGIFVNGNNSEENVNLKITNSQIYNSSNSNIWAKNASIIAENLVLGNAGSNSLFITDGGTYNFTHCTIANYWYSGFRSGFAVQINSNTNVIRANFTNCIVDGSNTNELVLTLPASSTNLSFNFSYCMLKVNLALNSGNSLYDFENTENYNAVYLNENTSFTNTKQNIYSITSNSFSIGKAQLEAAQLVPEDILGNNRTVNPAIGAFQFIE</sequence>
<protein>
    <recommendedName>
        <fullName evidence="3">Right handed beta helix region</fullName>
    </recommendedName>
</protein>